<comment type="caution">
    <text evidence="1">The sequence shown here is derived from an EMBL/GenBank/DDBJ whole genome shotgun (WGS) entry which is preliminary data.</text>
</comment>
<proteinExistence type="predicted"/>
<reference evidence="1 2" key="1">
    <citation type="submission" date="2021-11" db="EMBL/GenBank/DDBJ databases">
        <title>Aliifidinibius sp. nov., a new bacterium isolated from saline soil.</title>
        <authorList>
            <person name="Galisteo C."/>
            <person name="De La Haba R."/>
            <person name="Sanchez-Porro C."/>
            <person name="Ventosa A."/>
        </authorList>
    </citation>
    <scope>NUCLEOTIDE SEQUENCE [LARGE SCALE GENOMIC DNA]</scope>
    <source>
        <strain evidence="1 2">KACC 190600</strain>
    </source>
</reference>
<protein>
    <recommendedName>
        <fullName evidence="3">Glycosyl transferase</fullName>
    </recommendedName>
</protein>
<dbReference type="Pfam" id="PF13528">
    <property type="entry name" value="Glyco_trans_1_3"/>
    <property type="match status" value="1"/>
</dbReference>
<dbReference type="EMBL" id="JAJNDC010000004">
    <property type="protein sequence ID" value="MCW9713939.1"/>
    <property type="molecule type" value="Genomic_DNA"/>
</dbReference>
<evidence type="ECO:0000313" key="2">
    <source>
        <dbReference type="Proteomes" id="UP001207337"/>
    </source>
</evidence>
<dbReference type="Proteomes" id="UP001207337">
    <property type="component" value="Unassembled WGS sequence"/>
</dbReference>
<dbReference type="SUPFAM" id="SSF53756">
    <property type="entry name" value="UDP-Glycosyltransferase/glycogen phosphorylase"/>
    <property type="match status" value="1"/>
</dbReference>
<organism evidence="1 2">
    <name type="scientific">Fodinibius salicampi</name>
    <dbReference type="NCBI Taxonomy" id="1920655"/>
    <lineage>
        <taxon>Bacteria</taxon>
        <taxon>Pseudomonadati</taxon>
        <taxon>Balneolota</taxon>
        <taxon>Balneolia</taxon>
        <taxon>Balneolales</taxon>
        <taxon>Balneolaceae</taxon>
        <taxon>Fodinibius</taxon>
    </lineage>
</organism>
<name>A0ABT3Q1D8_9BACT</name>
<gene>
    <name evidence="1" type="ORF">LQ318_13595</name>
</gene>
<dbReference type="RefSeq" id="WP_265790977.1">
    <property type="nucleotide sequence ID" value="NZ_BAABRS010000004.1"/>
</dbReference>
<evidence type="ECO:0000313" key="1">
    <source>
        <dbReference type="EMBL" id="MCW9713939.1"/>
    </source>
</evidence>
<sequence length="334" mass="37597">MKILYGIQGTGIGHLTRARELLPELSKHANVDVIISGHDRDIRLDKPIKYHRSGISLTYNRRGGVSVLGTLRDLRPIRFLKDIRSISARDYDLVISDYEPISAWSARLEQVPSIALSHQASFLSDATPRPTECSTSAETILQHLAPADHAIGFHFDRYDDFIEPPIIRSDIRKAQVKRWNHITVYLPAYHHKVLQDIFAPFTHVNWHIFSPSCSDAFEEEHCLVHPIGYQSFLESFASCSGIICGAGFETCAEAMYLGKKMLTVPIQNQYEQACNAAALRGMGVVTLDTLHDRSLALWNWLEDYKTVTINEIADPKEVVNNLLTIGTKKDKAMA</sequence>
<accession>A0ABT3Q1D8</accession>
<keyword evidence="2" id="KW-1185">Reference proteome</keyword>
<evidence type="ECO:0008006" key="3">
    <source>
        <dbReference type="Google" id="ProtNLM"/>
    </source>
</evidence>
<dbReference type="Gene3D" id="3.40.50.2000">
    <property type="entry name" value="Glycogen Phosphorylase B"/>
    <property type="match status" value="1"/>
</dbReference>